<dbReference type="AlphaFoldDB" id="A0A0E0USL1"/>
<proteinExistence type="predicted"/>
<dbReference type="PATRIC" id="fig|1030009.3.peg.102"/>
<evidence type="ECO:0000313" key="2">
    <source>
        <dbReference type="Proteomes" id="UP000000486"/>
    </source>
</evidence>
<gene>
    <name evidence="1" type="ordered locus">LMM7_0107</name>
</gene>
<dbReference type="EMBL" id="CP002816">
    <property type="protein sequence ID" value="AEH91113.1"/>
    <property type="molecule type" value="Genomic_DNA"/>
</dbReference>
<name>A0A0E0USL1_LISMM</name>
<reference evidence="1 2" key="1">
    <citation type="journal article" date="2011" name="J. Bacteriol.">
        <title>Genome sequence of the nonpathogenic Listeria monocytogenes serovar 4a strain M7.</title>
        <authorList>
            <person name="Chen J."/>
            <person name="Xia Y."/>
            <person name="Cheng C."/>
            <person name="Fang C."/>
            <person name="Shan Y."/>
            <person name="Jin G."/>
            <person name="Fang W."/>
        </authorList>
    </citation>
    <scope>NUCLEOTIDE SEQUENCE [LARGE SCALE GENOMIC DNA]</scope>
    <source>
        <strain evidence="1 2">M7</strain>
    </source>
</reference>
<dbReference type="Proteomes" id="UP000000486">
    <property type="component" value="Chromosome"/>
</dbReference>
<accession>A0A0E0USL1</accession>
<organism evidence="1 2">
    <name type="scientific">Listeria monocytogenes serotype 4a (strain M7)</name>
    <dbReference type="NCBI Taxonomy" id="1030009"/>
    <lineage>
        <taxon>Bacteria</taxon>
        <taxon>Bacillati</taxon>
        <taxon>Bacillota</taxon>
        <taxon>Bacilli</taxon>
        <taxon>Bacillales</taxon>
        <taxon>Listeriaceae</taxon>
        <taxon>Listeria</taxon>
    </lineage>
</organism>
<protein>
    <submittedName>
        <fullName evidence="1">Uncharacterized protein</fullName>
    </submittedName>
</protein>
<evidence type="ECO:0000313" key="1">
    <source>
        <dbReference type="EMBL" id="AEH91113.1"/>
    </source>
</evidence>
<dbReference type="KEGG" id="lmq:LMM7_0107"/>
<dbReference type="RefSeq" id="WP_012582162.1">
    <property type="nucleotide sequence ID" value="NC_017537.1"/>
</dbReference>
<dbReference type="HOGENOM" id="CLU_1085029_0_0_9"/>
<sequence length="256" mass="28252">MAIKTFNYTNDAYIEAADTRAELGAFVGTSRNGFFGSITQVGTTNSYTVKADSVIFVGGLCVRVLSDEVFDLTTAKYIVVETSYQTITDAYTCMIKAVTLLEETTMVGAVNKHVPIFQKGIGVLNEGRGLADVVKKMNRADCFWSGGSYLDEGHKFSYPNLKTNDYQMLYLVFSHYTPGTGADDWGWLVYPVPVPFIAAHQSAGHSIPIMVEDTTKVMYKYAYISLTQVQGSSNNVRVLDGVNFRTKCLREIWGVG</sequence>